<evidence type="ECO:0000313" key="4">
    <source>
        <dbReference type="Proteomes" id="UP001159427"/>
    </source>
</evidence>
<organism evidence="3 4">
    <name type="scientific">Porites evermanni</name>
    <dbReference type="NCBI Taxonomy" id="104178"/>
    <lineage>
        <taxon>Eukaryota</taxon>
        <taxon>Metazoa</taxon>
        <taxon>Cnidaria</taxon>
        <taxon>Anthozoa</taxon>
        <taxon>Hexacorallia</taxon>
        <taxon>Scleractinia</taxon>
        <taxon>Fungiina</taxon>
        <taxon>Poritidae</taxon>
        <taxon>Porites</taxon>
    </lineage>
</organism>
<evidence type="ECO:0000259" key="2">
    <source>
        <dbReference type="Pfam" id="PF02037"/>
    </source>
</evidence>
<reference evidence="3 4" key="1">
    <citation type="submission" date="2022-05" db="EMBL/GenBank/DDBJ databases">
        <authorList>
            <consortium name="Genoscope - CEA"/>
            <person name="William W."/>
        </authorList>
    </citation>
    <scope>NUCLEOTIDE SEQUENCE [LARGE SCALE GENOMIC DNA]</scope>
</reference>
<comment type="caution">
    <text evidence="3">The sequence shown here is derived from an EMBL/GenBank/DDBJ whole genome shotgun (WGS) entry which is preliminary data.</text>
</comment>
<dbReference type="EMBL" id="CALNXI010002007">
    <property type="protein sequence ID" value="CAH3181415.1"/>
    <property type="molecule type" value="Genomic_DNA"/>
</dbReference>
<gene>
    <name evidence="3" type="ORF">PEVE_00013629</name>
</gene>
<dbReference type="InterPro" id="IPR003034">
    <property type="entry name" value="SAP_dom"/>
</dbReference>
<evidence type="ECO:0000313" key="3">
    <source>
        <dbReference type="EMBL" id="CAH3181415.1"/>
    </source>
</evidence>
<protein>
    <recommendedName>
        <fullName evidence="2">SAP domain-containing protein</fullName>
    </recommendedName>
</protein>
<keyword evidence="4" id="KW-1185">Reference proteome</keyword>
<evidence type="ECO:0000256" key="1">
    <source>
        <dbReference type="SAM" id="MobiDB-lite"/>
    </source>
</evidence>
<dbReference type="Pfam" id="PF02037">
    <property type="entry name" value="SAP"/>
    <property type="match status" value="1"/>
</dbReference>
<feature type="domain" description="SAP" evidence="2">
    <location>
        <begin position="167"/>
        <end position="200"/>
    </location>
</feature>
<accession>A0ABN8RSY8</accession>
<sequence length="277" mass="31259">MWRKASADKRENMCGNAMCLKLQKLKEDHVRQGHYFLEYLKFACEPTCKSCEKEGWTAGVPANWLPVPDLSDTAALPRGYIPSNVTSLSDEIDRQLPSVQVKKLVDSGMLTFSDANEMQEVCEKLMVDEITRKSFVQHREFLALKAQKREAERSTLPDINWKEENEVKSLTARQIKIYLKQNNLHVSGSKAALVARALDFSHTGTRNNERNSANDSDTELLSSDSEYDSDSHTIASTSENNSDLDSDDSETDGFVEHSYEVLFVPDDDIQQVSVSLQ</sequence>
<feature type="compositionally biased region" description="Polar residues" evidence="1">
    <location>
        <begin position="204"/>
        <end position="214"/>
    </location>
</feature>
<feature type="region of interest" description="Disordered" evidence="1">
    <location>
        <begin position="204"/>
        <end position="251"/>
    </location>
</feature>
<feature type="compositionally biased region" description="Acidic residues" evidence="1">
    <location>
        <begin position="242"/>
        <end position="251"/>
    </location>
</feature>
<proteinExistence type="predicted"/>
<name>A0ABN8RSY8_9CNID</name>
<dbReference type="Proteomes" id="UP001159427">
    <property type="component" value="Unassembled WGS sequence"/>
</dbReference>